<evidence type="ECO:0000256" key="2">
    <source>
        <dbReference type="SAM" id="Phobius"/>
    </source>
</evidence>
<organismHost>
    <name type="scientific">Agrotis segetum</name>
    <name type="common">Turnip moth</name>
    <dbReference type="NCBI Taxonomy" id="47767"/>
</organismHost>
<feature type="transmembrane region" description="Helical" evidence="2">
    <location>
        <begin position="551"/>
        <end position="574"/>
    </location>
</feature>
<keyword evidence="2" id="KW-0812">Transmembrane</keyword>
<protein>
    <submittedName>
        <fullName evidence="4">Efp</fullName>
    </submittedName>
    <submittedName>
        <fullName evidence="3">ORF25</fullName>
    </submittedName>
</protein>
<keyword evidence="1" id="KW-0175">Coiled coil</keyword>
<sequence>MFRLILCVIFIFSFVEGGGDGIVDDEINKYIKNQDFNVSGFHYEFQNNLGFVVNSWNFILNVNYNVLKDRLKQLEELCSSLLQKMDSGKELHDCAFNDAGGYERELKYIKERKILNLYEAHDSIKFLLVHKKIGTKRKRRSLFGGAFNFVGRFYKYSIGLMDDNDAALLYEVAKHENSTDYRVKVLTNETLSITEYLNSVKHNIENVVSCHFLERQLVYIKDNLEEIETTYSKILTAVQLSLYSGRLSTFIISPQLVLDEMVQVDKQSLDRETEWISDPVIEKMHTIMHVTHCSVFINPDDELMFVLQIPRMDKTKFELYKVVPVPQCNGKRICKFLSAQSQYIGFEKKQMYYTRLDDTSTCTVLENLTLCFGSMTSKYISYTNDCDVKMFYNMDVRSNCEVHASKFYSEIFYSLNNVNKWLYMVEKPILVQLNCGTGSFELKTRINGTGIITLLQYCKLKTSRSVLVSKHVQLDESKFKVIQFNFSKFYLPPNYNSNGKIIKSLDHESLSEITHTLQRLVTNEEAQKALDIKELDDNSNSNWYLNLFGNWWWEVKFVVYIILGILFTMILLYFKRNCGCCCTYNNRDVMLPIFSPKY</sequence>
<gene>
    <name evidence="4" type="ORF">AsGV028</name>
</gene>
<dbReference type="InterPro" id="IPR022048">
    <property type="entry name" value="Envelope_fusion-like"/>
</dbReference>
<evidence type="ECO:0000313" key="3">
    <source>
        <dbReference type="EMBL" id="ABS17588.1"/>
    </source>
</evidence>
<dbReference type="EMBL" id="KC994902">
    <property type="protein sequence ID" value="AHN92067.1"/>
    <property type="molecule type" value="Genomic_DNA"/>
</dbReference>
<dbReference type="Pfam" id="PF12259">
    <property type="entry name" value="Baculo_F"/>
    <property type="match status" value="1"/>
</dbReference>
<proteinExistence type="predicted"/>
<keyword evidence="2" id="KW-0472">Membrane</keyword>
<dbReference type="EMBL" id="EF687767">
    <property type="protein sequence ID" value="ABS17588.1"/>
    <property type="molecule type" value="Genomic_DNA"/>
</dbReference>
<reference evidence="4" key="2">
    <citation type="journal article" date="2014" name="Arch. Virol.">
        <title>Complete genome sequence of Agrotis segetum granulovirus Shanghai strain.</title>
        <authorList>
            <person name="Zhang X."/>
            <person name="Liang Z."/>
            <person name="Yin X."/>
            <person name="Wang J."/>
            <person name="Shao X."/>
        </authorList>
    </citation>
    <scope>NUCLEOTIDE SEQUENCE</scope>
    <source>
        <strain evidence="4">L1</strain>
    </source>
</reference>
<reference evidence="3" key="1">
    <citation type="submission" date="2007-06" db="EMBL/GenBank/DDBJ databases">
        <title>Agrotis segetum granulovirus ORF25.</title>
        <authorList>
            <person name="Yin F."/>
            <person name="Wang H."/>
            <person name="Hu Z."/>
            <person name="Deng F."/>
            <person name="Sun X."/>
            <person name="Wang M."/>
            <person name="Tan Y."/>
        </authorList>
    </citation>
    <scope>NUCLEOTIDE SEQUENCE</scope>
</reference>
<name>A7L9T7_GVAS</name>
<accession>A7L9T7</accession>
<organism evidence="3">
    <name type="scientific">Agrotis segetum granulosis virus</name>
    <name type="common">AsGV</name>
    <name type="synonym">Agrotis segetum granulovirus</name>
    <dbReference type="NCBI Taxonomy" id="10464"/>
    <lineage>
        <taxon>Viruses</taxon>
        <taxon>Viruses incertae sedis</taxon>
        <taxon>Naldaviricetes</taxon>
        <taxon>Lefavirales</taxon>
        <taxon>Baculoviridae</taxon>
        <taxon>Betabaculovirus</taxon>
        <taxon>Betabaculovirus agsegetum</taxon>
    </lineage>
</organism>
<feature type="coiled-coil region" evidence="1">
    <location>
        <begin position="64"/>
        <end position="91"/>
    </location>
</feature>
<evidence type="ECO:0000313" key="4">
    <source>
        <dbReference type="EMBL" id="AHN92067.1"/>
    </source>
</evidence>
<evidence type="ECO:0000256" key="1">
    <source>
        <dbReference type="SAM" id="Coils"/>
    </source>
</evidence>
<keyword evidence="2" id="KW-1133">Transmembrane helix</keyword>